<dbReference type="RefSeq" id="WP_344979046.1">
    <property type="nucleotide sequence ID" value="NZ_BAABFN010000005.1"/>
</dbReference>
<reference evidence="3" key="1">
    <citation type="journal article" date="2019" name="Int. J. Syst. Evol. Microbiol.">
        <title>The Global Catalogue of Microorganisms (GCM) 10K type strain sequencing project: providing services to taxonomists for standard genome sequencing and annotation.</title>
        <authorList>
            <consortium name="The Broad Institute Genomics Platform"/>
            <consortium name="The Broad Institute Genome Sequencing Center for Infectious Disease"/>
            <person name="Wu L."/>
            <person name="Ma J."/>
        </authorList>
    </citation>
    <scope>NUCLEOTIDE SEQUENCE [LARGE SCALE GENOMIC DNA]</scope>
    <source>
        <strain evidence="3">JCM 17664</strain>
    </source>
</reference>
<dbReference type="EMBL" id="BAABFN010000005">
    <property type="protein sequence ID" value="GAA4311907.1"/>
    <property type="molecule type" value="Genomic_DNA"/>
</dbReference>
<protein>
    <recommendedName>
        <fullName evidence="4">SHOCT domain-containing protein</fullName>
    </recommendedName>
</protein>
<name>A0ABP8FVU5_9BACT</name>
<gene>
    <name evidence="2" type="ORF">GCM10023143_21240</name>
</gene>
<keyword evidence="3" id="KW-1185">Reference proteome</keyword>
<proteinExistence type="predicted"/>
<evidence type="ECO:0000313" key="3">
    <source>
        <dbReference type="Proteomes" id="UP001501207"/>
    </source>
</evidence>
<comment type="caution">
    <text evidence="2">The sequence shown here is derived from an EMBL/GenBank/DDBJ whole genome shotgun (WGS) entry which is preliminary data.</text>
</comment>
<organism evidence="2 3">
    <name type="scientific">Compostibacter hankyongensis</name>
    <dbReference type="NCBI Taxonomy" id="1007089"/>
    <lineage>
        <taxon>Bacteria</taxon>
        <taxon>Pseudomonadati</taxon>
        <taxon>Bacteroidota</taxon>
        <taxon>Chitinophagia</taxon>
        <taxon>Chitinophagales</taxon>
        <taxon>Chitinophagaceae</taxon>
        <taxon>Compostibacter</taxon>
    </lineage>
</organism>
<accession>A0ABP8FVU5</accession>
<keyword evidence="1" id="KW-0732">Signal</keyword>
<evidence type="ECO:0008006" key="4">
    <source>
        <dbReference type="Google" id="ProtNLM"/>
    </source>
</evidence>
<dbReference type="Proteomes" id="UP001501207">
    <property type="component" value="Unassembled WGS sequence"/>
</dbReference>
<sequence length="201" mass="21785">MKMCPLLILLLLPFFCRAQDNPQPTVLKQGMRINEAAEVLSHGYTTASGWTIRKGDTLHFGTGSLPTKRFAFIYQNPGNLFSLTSADMEHRAYLQSQYSNGYGIVKSIEPLGSKRAGWQAVAILKLGELSRFAAEIDNAVNAGEIVPPSQFSGRAQASEAAAPQAAVSTADELLKWKKLLDAGAVTQHEYDSVKTALLSGK</sequence>
<evidence type="ECO:0000256" key="1">
    <source>
        <dbReference type="SAM" id="SignalP"/>
    </source>
</evidence>
<feature type="chain" id="PRO_5045352914" description="SHOCT domain-containing protein" evidence="1">
    <location>
        <begin position="19"/>
        <end position="201"/>
    </location>
</feature>
<evidence type="ECO:0000313" key="2">
    <source>
        <dbReference type="EMBL" id="GAA4311907.1"/>
    </source>
</evidence>
<feature type="signal peptide" evidence="1">
    <location>
        <begin position="1"/>
        <end position="18"/>
    </location>
</feature>